<keyword evidence="7" id="KW-0804">Transcription</keyword>
<evidence type="ECO:0000256" key="4">
    <source>
        <dbReference type="ARBA" id="ARBA00023012"/>
    </source>
</evidence>
<dbReference type="GO" id="GO:0005737">
    <property type="term" value="C:cytoplasm"/>
    <property type="evidence" value="ECO:0007669"/>
    <property type="project" value="UniProtKB-SubCell"/>
</dbReference>
<dbReference type="InterPro" id="IPR011006">
    <property type="entry name" value="CheY-like_superfamily"/>
</dbReference>
<gene>
    <name evidence="11" type="ORF">DFQ00_110141</name>
    <name evidence="12" type="ORF">HUB98_01925</name>
</gene>
<dbReference type="InterPro" id="IPR018060">
    <property type="entry name" value="HTH_AraC"/>
</dbReference>
<dbReference type="CDD" id="cd17536">
    <property type="entry name" value="REC_YesN-like"/>
    <property type="match status" value="1"/>
</dbReference>
<keyword evidence="4" id="KW-0902">Two-component regulatory system</keyword>
<dbReference type="InterPro" id="IPR001789">
    <property type="entry name" value="Sig_transdc_resp-reg_receiver"/>
</dbReference>
<dbReference type="PANTHER" id="PTHR42713:SF3">
    <property type="entry name" value="TRANSCRIPTIONAL REGULATORY PROTEIN HPTR"/>
    <property type="match status" value="1"/>
</dbReference>
<dbReference type="EMBL" id="QJSW01000010">
    <property type="protein sequence ID" value="PYE48079.1"/>
    <property type="molecule type" value="Genomic_DNA"/>
</dbReference>
<dbReference type="EMBL" id="CP054614">
    <property type="protein sequence ID" value="QKS55188.1"/>
    <property type="molecule type" value="Genomic_DNA"/>
</dbReference>
<evidence type="ECO:0000256" key="8">
    <source>
        <dbReference type="PROSITE-ProRule" id="PRU00169"/>
    </source>
</evidence>
<keyword evidence="6" id="KW-0238">DNA-binding</keyword>
<dbReference type="SUPFAM" id="SSF52172">
    <property type="entry name" value="CheY-like"/>
    <property type="match status" value="1"/>
</dbReference>
<dbReference type="SMART" id="SM00342">
    <property type="entry name" value="HTH_ARAC"/>
    <property type="match status" value="1"/>
</dbReference>
<proteinExistence type="predicted"/>
<accession>A0A2V4V8A6</accession>
<dbReference type="RefSeq" id="WP_167433749.1">
    <property type="nucleotide sequence ID" value="NZ_CP054614.1"/>
</dbReference>
<dbReference type="Proteomes" id="UP000247790">
    <property type="component" value="Unassembled WGS sequence"/>
</dbReference>
<evidence type="ECO:0000256" key="1">
    <source>
        <dbReference type="ARBA" id="ARBA00004496"/>
    </source>
</evidence>
<dbReference type="PROSITE" id="PS50110">
    <property type="entry name" value="RESPONSE_REGULATORY"/>
    <property type="match status" value="1"/>
</dbReference>
<dbReference type="GO" id="GO:0043565">
    <property type="term" value="F:sequence-specific DNA binding"/>
    <property type="evidence" value="ECO:0007669"/>
    <property type="project" value="InterPro"/>
</dbReference>
<dbReference type="GO" id="GO:0000160">
    <property type="term" value="P:phosphorelay signal transduction system"/>
    <property type="evidence" value="ECO:0007669"/>
    <property type="project" value="UniProtKB-KW"/>
</dbReference>
<dbReference type="PANTHER" id="PTHR42713">
    <property type="entry name" value="HISTIDINE KINASE-RELATED"/>
    <property type="match status" value="1"/>
</dbReference>
<evidence type="ECO:0000256" key="5">
    <source>
        <dbReference type="ARBA" id="ARBA00023015"/>
    </source>
</evidence>
<dbReference type="Gene3D" id="1.10.10.60">
    <property type="entry name" value="Homeodomain-like"/>
    <property type="match status" value="2"/>
</dbReference>
<dbReference type="PRINTS" id="PR00032">
    <property type="entry name" value="HTHARAC"/>
</dbReference>
<evidence type="ECO:0000313" key="12">
    <source>
        <dbReference type="EMBL" id="QKS55188.1"/>
    </source>
</evidence>
<dbReference type="Gene3D" id="3.40.50.2300">
    <property type="match status" value="1"/>
</dbReference>
<reference evidence="12 14" key="2">
    <citation type="submission" date="2020-06" db="EMBL/GenBank/DDBJ databases">
        <title>Complete genome of Paenibacillus barcinonensis KACC11450.</title>
        <authorList>
            <person name="Kim M."/>
            <person name="Park Y.-J."/>
            <person name="Shin J.-H."/>
        </authorList>
    </citation>
    <scope>NUCLEOTIDE SEQUENCE [LARGE SCALE GENOMIC DNA]</scope>
    <source>
        <strain evidence="12 14">KACC11450</strain>
    </source>
</reference>
<keyword evidence="2" id="KW-0963">Cytoplasm</keyword>
<dbReference type="GO" id="GO:0003700">
    <property type="term" value="F:DNA-binding transcription factor activity"/>
    <property type="evidence" value="ECO:0007669"/>
    <property type="project" value="InterPro"/>
</dbReference>
<sequence>MYKLIIVEDELLMRVGIRSMLNWEEHGFCVAGEACNGREALEMALEKAPDLIITDIKMPVMDGLQLIQEASNVIKHCKFVILSNFDELHYVKRALKLGAADYLIKSEINEHSLIQLLEMIRDKLQSEQKLLHGFPPAAADYSKSLRYLKDSFFQDIVSGFISNRDMLVKAEELQFRIQSDDLVVIKFILNHVEQVKRKYIEKGEKLLRFSILNIMEEVIPSRWDKEIFVESSSEYWVVVNTGSSAESDVKATQTDLDKLIRKIMSSLKDFMNLSLTAGVSSVVSDFTMIRRAGQEAEAALAERFFADAHPILHVQQVREQPGRQEVVIMLNPEQEQRFKKICVSRNQEGMQQFMDEIRSELMNMQADEGSVRKQYIVMMDTMHAHLLHVSSRSKLPVSRKSAYEIVLHGECWHEIHDNVVAHMLDTFHVYSQSAQELSYTDLAIDLIHKYYAEDISLQSVASQINVNPSYLSRLFKQEKGENFISYLTRVRIEHAKAYLLNRELKVYEIADKVGYHNYTYFSKIFKKNAGLTPEEYREQQQLR</sequence>
<evidence type="ECO:0000313" key="14">
    <source>
        <dbReference type="Proteomes" id="UP000509327"/>
    </source>
</evidence>
<feature type="domain" description="HTH araC/xylS-type" evidence="9">
    <location>
        <begin position="441"/>
        <end position="539"/>
    </location>
</feature>
<name>A0A2V4V8A6_PAEBA</name>
<dbReference type="InterPro" id="IPR041522">
    <property type="entry name" value="CdaR_GGDEF"/>
</dbReference>
<dbReference type="Pfam" id="PF17853">
    <property type="entry name" value="GGDEF_2"/>
    <property type="match status" value="1"/>
</dbReference>
<dbReference type="SMART" id="SM00448">
    <property type="entry name" value="REC"/>
    <property type="match status" value="1"/>
</dbReference>
<feature type="modified residue" description="4-aspartylphosphate" evidence="8">
    <location>
        <position position="55"/>
    </location>
</feature>
<dbReference type="AlphaFoldDB" id="A0A2V4V8A6"/>
<dbReference type="PROSITE" id="PS01124">
    <property type="entry name" value="HTH_ARAC_FAMILY_2"/>
    <property type="match status" value="1"/>
</dbReference>
<keyword evidence="5" id="KW-0805">Transcription regulation</keyword>
<dbReference type="Pfam" id="PF00072">
    <property type="entry name" value="Response_reg"/>
    <property type="match status" value="1"/>
</dbReference>
<dbReference type="InterPro" id="IPR018062">
    <property type="entry name" value="HTH_AraC-typ_CS"/>
</dbReference>
<evidence type="ECO:0000259" key="9">
    <source>
        <dbReference type="PROSITE" id="PS01124"/>
    </source>
</evidence>
<keyword evidence="3 8" id="KW-0597">Phosphoprotein</keyword>
<evidence type="ECO:0000313" key="13">
    <source>
        <dbReference type="Proteomes" id="UP000247790"/>
    </source>
</evidence>
<dbReference type="PROSITE" id="PS00041">
    <property type="entry name" value="HTH_ARAC_FAMILY_1"/>
    <property type="match status" value="1"/>
</dbReference>
<dbReference type="InterPro" id="IPR020449">
    <property type="entry name" value="Tscrpt_reg_AraC-type_HTH"/>
</dbReference>
<evidence type="ECO:0000259" key="10">
    <source>
        <dbReference type="PROSITE" id="PS50110"/>
    </source>
</evidence>
<keyword evidence="14" id="KW-1185">Reference proteome</keyword>
<evidence type="ECO:0000256" key="6">
    <source>
        <dbReference type="ARBA" id="ARBA00023125"/>
    </source>
</evidence>
<evidence type="ECO:0000256" key="7">
    <source>
        <dbReference type="ARBA" id="ARBA00023163"/>
    </source>
</evidence>
<feature type="domain" description="Response regulatory" evidence="10">
    <location>
        <begin position="3"/>
        <end position="120"/>
    </location>
</feature>
<evidence type="ECO:0000256" key="3">
    <source>
        <dbReference type="ARBA" id="ARBA00022553"/>
    </source>
</evidence>
<comment type="subcellular location">
    <subcellularLocation>
        <location evidence="1">Cytoplasm</location>
    </subcellularLocation>
</comment>
<dbReference type="Pfam" id="PF12833">
    <property type="entry name" value="HTH_18"/>
    <property type="match status" value="1"/>
</dbReference>
<dbReference type="InterPro" id="IPR051552">
    <property type="entry name" value="HptR"/>
</dbReference>
<evidence type="ECO:0000256" key="2">
    <source>
        <dbReference type="ARBA" id="ARBA00022490"/>
    </source>
</evidence>
<protein>
    <submittedName>
        <fullName evidence="11 12">Response regulator</fullName>
    </submittedName>
</protein>
<dbReference type="Proteomes" id="UP000509327">
    <property type="component" value="Chromosome"/>
</dbReference>
<dbReference type="SUPFAM" id="SSF46689">
    <property type="entry name" value="Homeodomain-like"/>
    <property type="match status" value="2"/>
</dbReference>
<evidence type="ECO:0000313" key="11">
    <source>
        <dbReference type="EMBL" id="PYE48079.1"/>
    </source>
</evidence>
<organism evidence="11 13">
    <name type="scientific">Paenibacillus barcinonensis</name>
    <dbReference type="NCBI Taxonomy" id="198119"/>
    <lineage>
        <taxon>Bacteria</taxon>
        <taxon>Bacillati</taxon>
        <taxon>Bacillota</taxon>
        <taxon>Bacilli</taxon>
        <taxon>Bacillales</taxon>
        <taxon>Paenibacillaceae</taxon>
        <taxon>Paenibacillus</taxon>
    </lineage>
</organism>
<reference evidence="11 13" key="1">
    <citation type="submission" date="2018-06" db="EMBL/GenBank/DDBJ databases">
        <title>Genomic Encyclopedia of Type Strains, Phase III (KMG-III): the genomes of soil and plant-associated and newly described type strains.</title>
        <authorList>
            <person name="Whitman W."/>
        </authorList>
    </citation>
    <scope>NUCLEOTIDE SEQUENCE [LARGE SCALE GENOMIC DNA]</scope>
    <source>
        <strain evidence="11 13">CECT 7022</strain>
    </source>
</reference>
<dbReference type="InterPro" id="IPR009057">
    <property type="entry name" value="Homeodomain-like_sf"/>
</dbReference>